<dbReference type="VEuPathDB" id="FungiDB:AeMF1_017008"/>
<dbReference type="AlphaFoldDB" id="A0A6G0XHF8"/>
<dbReference type="Proteomes" id="UP000481153">
    <property type="component" value="Unassembled WGS sequence"/>
</dbReference>
<comment type="caution">
    <text evidence="2">The sequence shown here is derived from an EMBL/GenBank/DDBJ whole genome shotgun (WGS) entry which is preliminary data.</text>
</comment>
<evidence type="ECO:0000256" key="1">
    <source>
        <dbReference type="SAM" id="Phobius"/>
    </source>
</evidence>
<protein>
    <submittedName>
        <fullName evidence="2">Uncharacterized protein</fullName>
    </submittedName>
</protein>
<reference evidence="2 3" key="1">
    <citation type="submission" date="2019-07" db="EMBL/GenBank/DDBJ databases">
        <title>Genomics analysis of Aphanomyces spp. identifies a new class of oomycete effector associated with host adaptation.</title>
        <authorList>
            <person name="Gaulin E."/>
        </authorList>
    </citation>
    <scope>NUCLEOTIDE SEQUENCE [LARGE SCALE GENOMIC DNA]</scope>
    <source>
        <strain evidence="2 3">ATCC 201684</strain>
    </source>
</reference>
<keyword evidence="1" id="KW-1133">Transmembrane helix</keyword>
<sequence>MICPSENAVKQPNPRHQGASTRHQYAILGLGLLYLSITLACSLTFVLLLTPTMVNHLFWPHFNRTGYQAFLIDLLNGQLDTIQHGSVDLYALSMRKSYADSDTIHFNSGYARRVFYSEFNHLYKAIQSILNTDVTKITSIYAHYCWVDFGRRWSLEHNEARARRCVRRQVDNAAAYLESLRRNTDWAEFLATMHDKWLTAIQSALMSTPPGIAWLNLSKSFLSLPDEVLYLQSLNLTRYDIQWQNRVQMGIVETIVLQNALQFQEMVTIKAQESAWGPWTTVLAYWSLESDLAFATFKNGSLVREANNHIMDTSWSAAYPVQDTSGHVIAQLSVLLTVFGSFGSLDLVNVAMPPSFAALANAFNTKLREVTTTQSPQYATDRDVLFFPIPPKFVGRGLLFGGGNLFCYENALTAYPQSQIAFDDKCNQLTQMSIQTTYQALLFAFLVSGATNLTAICSFQSDSTCVAKFNDPSHGSYYGCAPVRVCRECNRGSATD</sequence>
<organism evidence="2 3">
    <name type="scientific">Aphanomyces euteiches</name>
    <dbReference type="NCBI Taxonomy" id="100861"/>
    <lineage>
        <taxon>Eukaryota</taxon>
        <taxon>Sar</taxon>
        <taxon>Stramenopiles</taxon>
        <taxon>Oomycota</taxon>
        <taxon>Saprolegniomycetes</taxon>
        <taxon>Saprolegniales</taxon>
        <taxon>Verrucalvaceae</taxon>
        <taxon>Aphanomyces</taxon>
    </lineage>
</organism>
<evidence type="ECO:0000313" key="2">
    <source>
        <dbReference type="EMBL" id="KAF0739579.1"/>
    </source>
</evidence>
<evidence type="ECO:0000313" key="3">
    <source>
        <dbReference type="Proteomes" id="UP000481153"/>
    </source>
</evidence>
<feature type="transmembrane region" description="Helical" evidence="1">
    <location>
        <begin position="25"/>
        <end position="49"/>
    </location>
</feature>
<keyword evidence="1" id="KW-0472">Membrane</keyword>
<dbReference type="EMBL" id="VJMJ01000063">
    <property type="protein sequence ID" value="KAF0739579.1"/>
    <property type="molecule type" value="Genomic_DNA"/>
</dbReference>
<gene>
    <name evidence="2" type="ORF">Ae201684_004759</name>
</gene>
<name>A0A6G0XHF8_9STRA</name>
<keyword evidence="1" id="KW-0812">Transmembrane</keyword>
<proteinExistence type="predicted"/>
<keyword evidence="3" id="KW-1185">Reference proteome</keyword>
<accession>A0A6G0XHF8</accession>